<dbReference type="InterPro" id="IPR018490">
    <property type="entry name" value="cNMP-bd_dom_sf"/>
</dbReference>
<organism evidence="4 5">
    <name type="scientific">Candidatus Dechloromonas phosphorivorans</name>
    <dbReference type="NCBI Taxonomy" id="2899244"/>
    <lineage>
        <taxon>Bacteria</taxon>
        <taxon>Pseudomonadati</taxon>
        <taxon>Pseudomonadota</taxon>
        <taxon>Betaproteobacteria</taxon>
        <taxon>Rhodocyclales</taxon>
        <taxon>Azonexaceae</taxon>
        <taxon>Dechloromonas</taxon>
    </lineage>
</organism>
<dbReference type="SUPFAM" id="SSF51206">
    <property type="entry name" value="cAMP-binding domain-like"/>
    <property type="match status" value="1"/>
</dbReference>
<dbReference type="PANTHER" id="PTHR24348">
    <property type="entry name" value="SERINE/THREONINE-PROTEIN KINASE UNC-51-RELATED"/>
    <property type="match status" value="1"/>
</dbReference>
<dbReference type="InterPro" id="IPR017441">
    <property type="entry name" value="Protein_kinase_ATP_BS"/>
</dbReference>
<dbReference type="InterPro" id="IPR000595">
    <property type="entry name" value="cNMP-bd_dom"/>
</dbReference>
<evidence type="ECO:0000313" key="4">
    <source>
        <dbReference type="EMBL" id="MBK7415211.1"/>
    </source>
</evidence>
<dbReference type="CDD" id="cd14014">
    <property type="entry name" value="STKc_PknB_like"/>
    <property type="match status" value="1"/>
</dbReference>
<keyword evidence="4" id="KW-0808">Transferase</keyword>
<dbReference type="PROSITE" id="PS50011">
    <property type="entry name" value="PROTEIN_KINASE_DOM"/>
    <property type="match status" value="1"/>
</dbReference>
<dbReference type="PROSITE" id="PS00107">
    <property type="entry name" value="PROTEIN_KINASE_ATP"/>
    <property type="match status" value="1"/>
</dbReference>
<dbReference type="Pfam" id="PF00069">
    <property type="entry name" value="Pkinase"/>
    <property type="match status" value="1"/>
</dbReference>
<dbReference type="SUPFAM" id="SSF56112">
    <property type="entry name" value="Protein kinase-like (PK-like)"/>
    <property type="match status" value="1"/>
</dbReference>
<accession>A0A935KAI6</accession>
<reference evidence="4 5" key="1">
    <citation type="submission" date="2020-10" db="EMBL/GenBank/DDBJ databases">
        <title>Connecting structure to function with the recovery of over 1000 high-quality activated sludge metagenome-assembled genomes encoding full-length rRNA genes using long-read sequencing.</title>
        <authorList>
            <person name="Singleton C.M."/>
            <person name="Petriglieri F."/>
            <person name="Kristensen J.M."/>
            <person name="Kirkegaard R.H."/>
            <person name="Michaelsen T.Y."/>
            <person name="Andersen M.H."/>
            <person name="Karst S.M."/>
            <person name="Dueholm M.S."/>
            <person name="Nielsen P.H."/>
            <person name="Albertsen M."/>
        </authorList>
    </citation>
    <scope>NUCLEOTIDE SEQUENCE [LARGE SCALE GENOMIC DNA]</scope>
    <source>
        <strain evidence="4">EsbW_18-Q3-R4-48_BATAC.463</strain>
    </source>
</reference>
<dbReference type="InterPro" id="IPR011009">
    <property type="entry name" value="Kinase-like_dom_sf"/>
</dbReference>
<dbReference type="CDD" id="cd00038">
    <property type="entry name" value="CAP_ED"/>
    <property type="match status" value="1"/>
</dbReference>
<gene>
    <name evidence="4" type="ORF">IPJ38_09025</name>
</gene>
<dbReference type="Pfam" id="PF00027">
    <property type="entry name" value="cNMP_binding"/>
    <property type="match status" value="1"/>
</dbReference>
<dbReference type="SMART" id="SM00220">
    <property type="entry name" value="S_TKc"/>
    <property type="match status" value="1"/>
</dbReference>
<dbReference type="InterPro" id="IPR000719">
    <property type="entry name" value="Prot_kinase_dom"/>
</dbReference>
<keyword evidence="1" id="KW-0547">Nucleotide-binding</keyword>
<feature type="domain" description="Cyclic nucleotide-binding" evidence="3">
    <location>
        <begin position="314"/>
        <end position="411"/>
    </location>
</feature>
<comment type="caution">
    <text evidence="4">The sequence shown here is derived from an EMBL/GenBank/DDBJ whole genome shotgun (WGS) entry which is preliminary data.</text>
</comment>
<feature type="domain" description="Protein kinase" evidence="2">
    <location>
        <begin position="21"/>
        <end position="281"/>
    </location>
</feature>
<dbReference type="Gene3D" id="1.10.510.10">
    <property type="entry name" value="Transferase(Phosphotransferase) domain 1"/>
    <property type="match status" value="1"/>
</dbReference>
<dbReference type="AlphaFoldDB" id="A0A935KAI6"/>
<feature type="binding site" evidence="1">
    <location>
        <position position="50"/>
    </location>
    <ligand>
        <name>ATP</name>
        <dbReference type="ChEBI" id="CHEBI:30616"/>
    </ligand>
</feature>
<protein>
    <submittedName>
        <fullName evidence="4">Protein kinase</fullName>
    </submittedName>
</protein>
<keyword evidence="1" id="KW-0067">ATP-binding</keyword>
<dbReference type="GO" id="GO:0005737">
    <property type="term" value="C:cytoplasm"/>
    <property type="evidence" value="ECO:0007669"/>
    <property type="project" value="TreeGrafter"/>
</dbReference>
<dbReference type="GO" id="GO:0004674">
    <property type="term" value="F:protein serine/threonine kinase activity"/>
    <property type="evidence" value="ECO:0007669"/>
    <property type="project" value="InterPro"/>
</dbReference>
<dbReference type="InterPro" id="IPR045269">
    <property type="entry name" value="Atg1-like"/>
</dbReference>
<dbReference type="EMBL" id="JADJMS010000017">
    <property type="protein sequence ID" value="MBK7415211.1"/>
    <property type="molecule type" value="Genomic_DNA"/>
</dbReference>
<dbReference type="Proteomes" id="UP000739411">
    <property type="component" value="Unassembled WGS sequence"/>
</dbReference>
<evidence type="ECO:0000313" key="5">
    <source>
        <dbReference type="Proteomes" id="UP000739411"/>
    </source>
</evidence>
<evidence type="ECO:0000259" key="3">
    <source>
        <dbReference type="PROSITE" id="PS50042"/>
    </source>
</evidence>
<dbReference type="InterPro" id="IPR014710">
    <property type="entry name" value="RmlC-like_jellyroll"/>
</dbReference>
<sequence length="452" mass="50169">MISLPTTPSGKPLPASVAQRYEIRCEVGHGATSVVYLAWDTFAQREVALKIANPQIFRGSDEQEPMRKAWLNEVRIAGSLNHPYIVDVFDAGFGDDTAYLAMEYLPGGTMAPYVKSDNLKPVAEVLEIVYKCASALDYACRAGVIHRDIKPANLQYVAPGEAKVCDFGAAYWSREDSATQVMDIGSIAYMAPEIFRGWVTPQADIYALGVVLHQLLTGQRPFDGPEQASLMYQILNGERQPLRSFRADLPESLNVLLDKMLARSLEDRFPDWASTLAALAMNCARATRQGTPAAAVAAPPAEAELYDQLRCLALLRPLNDAQLWELIRISRWRNVPAGTKLINEGNEARSCYLLLKGEARVTREHKLIAMLDSGSLFGELAFAEDIPERRAASVVTTGDSTIGKWNYSRLRSASPGLQSKMLEIFFRLAAMRLRQSDERYLRLYRQYNPGGG</sequence>
<proteinExistence type="predicted"/>
<keyword evidence="4" id="KW-0418">Kinase</keyword>
<name>A0A935KAI6_9RHOO</name>
<dbReference type="SMART" id="SM00100">
    <property type="entry name" value="cNMP"/>
    <property type="match status" value="1"/>
</dbReference>
<evidence type="ECO:0000256" key="1">
    <source>
        <dbReference type="PROSITE-ProRule" id="PRU10141"/>
    </source>
</evidence>
<dbReference type="Gene3D" id="3.30.200.20">
    <property type="entry name" value="Phosphorylase Kinase, domain 1"/>
    <property type="match status" value="1"/>
</dbReference>
<dbReference type="GO" id="GO:0005524">
    <property type="term" value="F:ATP binding"/>
    <property type="evidence" value="ECO:0007669"/>
    <property type="project" value="UniProtKB-UniRule"/>
</dbReference>
<dbReference type="Gene3D" id="2.60.120.10">
    <property type="entry name" value="Jelly Rolls"/>
    <property type="match status" value="1"/>
</dbReference>
<dbReference type="PROSITE" id="PS50042">
    <property type="entry name" value="CNMP_BINDING_3"/>
    <property type="match status" value="1"/>
</dbReference>
<evidence type="ECO:0000259" key="2">
    <source>
        <dbReference type="PROSITE" id="PS50011"/>
    </source>
</evidence>